<gene>
    <name evidence="1" type="ORF">NHE_0100</name>
</gene>
<dbReference type="Proteomes" id="UP000023755">
    <property type="component" value="Chromosome"/>
</dbReference>
<dbReference type="KEGG" id="nhm:NHE_0100"/>
<protein>
    <submittedName>
        <fullName evidence="1">Uncharacterized protein</fullName>
    </submittedName>
</protein>
<dbReference type="HOGENOM" id="CLU_3273349_0_0_5"/>
<sequence length="41" mass="4761">MRTISMRMIAMSVLHLFSIVFVRTCEYLNSGHSDYDAYSLT</sequence>
<keyword evidence="2" id="KW-1185">Reference proteome</keyword>
<proteinExistence type="predicted"/>
<organism evidence="1 2">
    <name type="scientific">Neorickettsia helminthoeca str. Oregon</name>
    <dbReference type="NCBI Taxonomy" id="1286528"/>
    <lineage>
        <taxon>Bacteria</taxon>
        <taxon>Pseudomonadati</taxon>
        <taxon>Pseudomonadota</taxon>
        <taxon>Alphaproteobacteria</taxon>
        <taxon>Rickettsiales</taxon>
        <taxon>Anaplasmataceae</taxon>
        <taxon>Neorickettsia</taxon>
    </lineage>
</organism>
<dbReference type="EMBL" id="CP007481">
    <property type="protein sequence ID" value="AHX11070.1"/>
    <property type="molecule type" value="Genomic_DNA"/>
</dbReference>
<accession>X5HL50</accession>
<name>X5HL50_9RICK</name>
<evidence type="ECO:0000313" key="2">
    <source>
        <dbReference type="Proteomes" id="UP000023755"/>
    </source>
</evidence>
<dbReference type="AlphaFoldDB" id="X5HL50"/>
<reference evidence="1 2" key="1">
    <citation type="submission" date="2014-03" db="EMBL/GenBank/DDBJ databases">
        <title>Sequencing and Comparison of Genomes and Transcriptome Profiles of Human Ehrlichiosis Agents.</title>
        <authorList>
            <person name="Lin M."/>
            <person name="Daugherty S.C."/>
            <person name="Nagaraj S."/>
            <person name="Cheng Z."/>
            <person name="Xiong Q."/>
            <person name="Lin F.-Y."/>
            <person name="Sengamalay N."/>
            <person name="Ott S."/>
            <person name="Godinez A."/>
            <person name="Tallon L.J."/>
            <person name="Sadzewicz L."/>
            <person name="Fraser C.M."/>
            <person name="Dunning Hotopp J.C."/>
            <person name="Rikihisa Y."/>
        </authorList>
    </citation>
    <scope>NUCLEOTIDE SEQUENCE [LARGE SCALE GENOMIC DNA]</scope>
    <source>
        <strain evidence="1 2">Oregon</strain>
    </source>
</reference>
<evidence type="ECO:0000313" key="1">
    <source>
        <dbReference type="EMBL" id="AHX11070.1"/>
    </source>
</evidence>